<proteinExistence type="predicted"/>
<evidence type="ECO:0000313" key="3">
    <source>
        <dbReference type="EMBL" id="CAI8052385.1"/>
    </source>
</evidence>
<feature type="region of interest" description="Disordered" evidence="1">
    <location>
        <begin position="34"/>
        <end position="78"/>
    </location>
</feature>
<sequence>MDESNATLEPADSSDTSGAITTVDYAKSFHLRFAGNSTVRKKRRPKLRQRREGADNDTSSEEEYDFDGDDAELQRDDRVVDVLDSQVMRMKLSQRIQGDPVNIPEPTTETLVHQETDLDGTPTDRPTTQGANRNVQEKAEPTNPSEGDDQPATDESSNDPDAFRFYPSELEPFLPPDISNRAQEAIEDLISETESSRADRGCCSLTLQCCSALQPRRFPGDGYIPSFTPLLEKVSRQGLRAMFFFLNPSLPRIFRDAWVLIELAVTLYQFFLACASLVQNHVEVFNIVYICFASVALVLSLVDVMIHCVQLGSFSLCLLYCRSKFKSKNQNPSNVSNPESIQSCCLLGKKWTKRINNSLELIRNIVSELLLYPLLICDMFDFIVSGSFRQQDSGEKINFSLFIVGGFYLVLSVYLVRMLMIAFSLYSLRRIPQSSSHTQKSYVNMMIKFGVHVMGQMLLSVVAIAAIGVKIRHENPTPCSNCISASGYLIYAIIAGGILPLLGIFSFFFINMYKIKVMSVSMWVDMVSLLQCESFTSVVFAKEGIHKAKETASNFARKVQLVE</sequence>
<feature type="compositionally biased region" description="Acidic residues" evidence="1">
    <location>
        <begin position="146"/>
        <end position="158"/>
    </location>
</feature>
<feature type="transmembrane region" description="Helical" evidence="2">
    <location>
        <begin position="284"/>
        <end position="306"/>
    </location>
</feature>
<feature type="transmembrane region" description="Helical" evidence="2">
    <location>
        <begin position="449"/>
        <end position="469"/>
    </location>
</feature>
<reference evidence="3" key="1">
    <citation type="submission" date="2023-03" db="EMBL/GenBank/DDBJ databases">
        <authorList>
            <person name="Steffen K."/>
            <person name="Cardenas P."/>
        </authorList>
    </citation>
    <scope>NUCLEOTIDE SEQUENCE</scope>
</reference>
<feature type="region of interest" description="Disordered" evidence="1">
    <location>
        <begin position="114"/>
        <end position="166"/>
    </location>
</feature>
<dbReference type="EMBL" id="CASHTH010004010">
    <property type="protein sequence ID" value="CAI8052385.1"/>
    <property type="molecule type" value="Genomic_DNA"/>
</dbReference>
<keyword evidence="4" id="KW-1185">Reference proteome</keyword>
<protein>
    <submittedName>
        <fullName evidence="3">Uncharacterized protein</fullName>
    </submittedName>
</protein>
<feature type="compositionally biased region" description="Polar residues" evidence="1">
    <location>
        <begin position="124"/>
        <end position="134"/>
    </location>
</feature>
<feature type="transmembrane region" description="Helical" evidence="2">
    <location>
        <begin position="489"/>
        <end position="513"/>
    </location>
</feature>
<name>A0AA35TQ45_GEOBA</name>
<organism evidence="3 4">
    <name type="scientific">Geodia barretti</name>
    <name type="common">Barrett's horny sponge</name>
    <dbReference type="NCBI Taxonomy" id="519541"/>
    <lineage>
        <taxon>Eukaryota</taxon>
        <taxon>Metazoa</taxon>
        <taxon>Porifera</taxon>
        <taxon>Demospongiae</taxon>
        <taxon>Heteroscleromorpha</taxon>
        <taxon>Tetractinellida</taxon>
        <taxon>Astrophorina</taxon>
        <taxon>Geodiidae</taxon>
        <taxon>Geodia</taxon>
    </lineage>
</organism>
<feature type="non-terminal residue" evidence="3">
    <location>
        <position position="1"/>
    </location>
</feature>
<gene>
    <name evidence="3" type="ORF">GBAR_LOCUS28655</name>
</gene>
<evidence type="ECO:0000256" key="1">
    <source>
        <dbReference type="SAM" id="MobiDB-lite"/>
    </source>
</evidence>
<keyword evidence="2" id="KW-0812">Transmembrane</keyword>
<dbReference type="Proteomes" id="UP001174909">
    <property type="component" value="Unassembled WGS sequence"/>
</dbReference>
<feature type="compositionally biased region" description="Basic residues" evidence="1">
    <location>
        <begin position="39"/>
        <end position="49"/>
    </location>
</feature>
<feature type="compositionally biased region" description="Acidic residues" evidence="1">
    <location>
        <begin position="58"/>
        <end position="71"/>
    </location>
</feature>
<feature type="transmembrane region" description="Helical" evidence="2">
    <location>
        <begin position="400"/>
        <end position="428"/>
    </location>
</feature>
<feature type="transmembrane region" description="Helical" evidence="2">
    <location>
        <begin position="257"/>
        <end position="278"/>
    </location>
</feature>
<keyword evidence="2" id="KW-0472">Membrane</keyword>
<comment type="caution">
    <text evidence="3">The sequence shown here is derived from an EMBL/GenBank/DDBJ whole genome shotgun (WGS) entry which is preliminary data.</text>
</comment>
<evidence type="ECO:0000313" key="4">
    <source>
        <dbReference type="Proteomes" id="UP001174909"/>
    </source>
</evidence>
<accession>A0AA35TQ45</accession>
<evidence type="ECO:0000256" key="2">
    <source>
        <dbReference type="SAM" id="Phobius"/>
    </source>
</evidence>
<keyword evidence="2" id="KW-1133">Transmembrane helix</keyword>
<dbReference type="AlphaFoldDB" id="A0AA35TQ45"/>